<dbReference type="PANTHER" id="PTHR13194:SF19">
    <property type="entry name" value="NAD(P)-BINDING ROSSMANN-FOLD SUPERFAMILY PROTEIN"/>
    <property type="match status" value="1"/>
</dbReference>
<reference evidence="3" key="1">
    <citation type="submission" date="2020-01" db="EMBL/GenBank/DDBJ databases">
        <authorList>
            <person name="Meier V. D."/>
            <person name="Meier V D."/>
        </authorList>
    </citation>
    <scope>NUCLEOTIDE SEQUENCE</scope>
    <source>
        <strain evidence="3">HLG_WM_MAG_10</strain>
    </source>
</reference>
<sequence length="180" mass="19890">MSIVTLIILSCLMLSDHNFLLDFGTNKNSPQWTAINDTVMGGRSQGSVSFNQNSLSFQGSISFDNNGGFASVRGPFQASDLSAYTAVEIRYKTTGQAVALTLENHRPFYMPYYKKTLPNSAGNWETITLSLAEFKAYRLGKATGDLLSKEVLKDIIRIGFINGEKKEGAFSLEVDYISFK</sequence>
<dbReference type="SUPFAM" id="SSF49785">
    <property type="entry name" value="Galactose-binding domain-like"/>
    <property type="match status" value="1"/>
</dbReference>
<dbReference type="Pfam" id="PF08547">
    <property type="entry name" value="CIA30"/>
    <property type="match status" value="1"/>
</dbReference>
<dbReference type="PANTHER" id="PTHR13194">
    <property type="entry name" value="COMPLEX I INTERMEDIATE-ASSOCIATED PROTEIN 30"/>
    <property type="match status" value="1"/>
</dbReference>
<organism evidence="3">
    <name type="scientific">uncultured Aureispira sp</name>
    <dbReference type="NCBI Taxonomy" id="1331704"/>
    <lineage>
        <taxon>Bacteria</taxon>
        <taxon>Pseudomonadati</taxon>
        <taxon>Bacteroidota</taxon>
        <taxon>Saprospiria</taxon>
        <taxon>Saprospirales</taxon>
        <taxon>Saprospiraceae</taxon>
        <taxon>Aureispira</taxon>
        <taxon>environmental samples</taxon>
    </lineage>
</organism>
<dbReference type="InterPro" id="IPR039131">
    <property type="entry name" value="NDUFAF1"/>
</dbReference>
<proteinExistence type="inferred from homology"/>
<feature type="domain" description="NADH:ubiquinone oxidoreductase intermediate-associated protein 30" evidence="2">
    <location>
        <begin position="22"/>
        <end position="174"/>
    </location>
</feature>
<evidence type="ECO:0000256" key="1">
    <source>
        <dbReference type="ARBA" id="ARBA00007884"/>
    </source>
</evidence>
<dbReference type="InterPro" id="IPR008979">
    <property type="entry name" value="Galactose-bd-like_sf"/>
</dbReference>
<gene>
    <name evidence="3" type="ORF">HELGO_WM21818</name>
</gene>
<evidence type="ECO:0000313" key="3">
    <source>
        <dbReference type="EMBL" id="CAA6827801.1"/>
    </source>
</evidence>
<dbReference type="EMBL" id="CACVAQ010000412">
    <property type="protein sequence ID" value="CAA6827801.1"/>
    <property type="molecule type" value="Genomic_DNA"/>
</dbReference>
<comment type="similarity">
    <text evidence="1">Belongs to the CIA30 family.</text>
</comment>
<dbReference type="InterPro" id="IPR013857">
    <property type="entry name" value="NADH-UbQ_OxRdtase-assoc_prot30"/>
</dbReference>
<evidence type="ECO:0000259" key="2">
    <source>
        <dbReference type="Pfam" id="PF08547"/>
    </source>
</evidence>
<dbReference type="AlphaFoldDB" id="A0A6S6UBT5"/>
<protein>
    <recommendedName>
        <fullName evidence="2">NADH:ubiquinone oxidoreductase intermediate-associated protein 30 domain-containing protein</fullName>
    </recommendedName>
</protein>
<name>A0A6S6UBT5_9BACT</name>
<accession>A0A6S6UBT5</accession>